<dbReference type="RefSeq" id="WP_027825216.1">
    <property type="nucleotide sequence ID" value="NZ_AUEI01000011.1"/>
</dbReference>
<name>A0A0R1RY05_9LACO</name>
<dbReference type="Proteomes" id="UP000051931">
    <property type="component" value="Unassembled WGS sequence"/>
</dbReference>
<organism evidence="3 4">
    <name type="scientific">Lactobacillus psittaci DSM 15354</name>
    <dbReference type="NCBI Taxonomy" id="1122152"/>
    <lineage>
        <taxon>Bacteria</taxon>
        <taxon>Bacillati</taxon>
        <taxon>Bacillota</taxon>
        <taxon>Bacilli</taxon>
        <taxon>Lactobacillales</taxon>
        <taxon>Lactobacillaceae</taxon>
        <taxon>Lactobacillus</taxon>
    </lineage>
</organism>
<dbReference type="AlphaFoldDB" id="A0A0R1RY05"/>
<feature type="transmembrane region" description="Helical" evidence="1">
    <location>
        <begin position="45"/>
        <end position="69"/>
    </location>
</feature>
<feature type="transmembrane region" description="Helical" evidence="1">
    <location>
        <begin position="21"/>
        <end position="39"/>
    </location>
</feature>
<protein>
    <submittedName>
        <fullName evidence="3">Bacterial membrane flanked domain protein</fullName>
    </submittedName>
</protein>
<dbReference type="PANTHER" id="PTHR34473:SF2">
    <property type="entry name" value="UPF0699 TRANSMEMBRANE PROTEIN YDBT"/>
    <property type="match status" value="1"/>
</dbReference>
<dbReference type="OrthoDB" id="1750577at2"/>
<comment type="caution">
    <text evidence="3">The sequence shown here is derived from an EMBL/GenBank/DDBJ whole genome shotgun (WGS) entry which is preliminary data.</text>
</comment>
<proteinExistence type="predicted"/>
<evidence type="ECO:0000259" key="2">
    <source>
        <dbReference type="Pfam" id="PF03703"/>
    </source>
</evidence>
<dbReference type="Pfam" id="PF03703">
    <property type="entry name" value="bPH_2"/>
    <property type="match status" value="1"/>
</dbReference>
<sequence length="161" mass="18752">MVNKLPKEITKVWLVKNILDVVGTIVGFGIIYFVLKIFVDKNWLYLALLVWTVLFALVILFDLIQILLIPYIYNFWTYQITGEFVELHKGYIFRKQITIPLARLQTVTLEAGPILRWQNLTELYLHTASSSEKISGLRLEDAKKFRKQLLTIIQKAGDSHE</sequence>
<feature type="domain" description="YdbS-like PH" evidence="2">
    <location>
        <begin position="73"/>
        <end position="149"/>
    </location>
</feature>
<dbReference type="PANTHER" id="PTHR34473">
    <property type="entry name" value="UPF0699 TRANSMEMBRANE PROTEIN YDBS"/>
    <property type="match status" value="1"/>
</dbReference>
<dbReference type="EMBL" id="AZFB01000016">
    <property type="protein sequence ID" value="KRL61887.1"/>
    <property type="molecule type" value="Genomic_DNA"/>
</dbReference>
<dbReference type="STRING" id="1122152.GCA_000425905_01267"/>
<keyword evidence="1" id="KW-1133">Transmembrane helix</keyword>
<reference evidence="3 4" key="1">
    <citation type="journal article" date="2015" name="Genome Announc.">
        <title>Expanding the biotechnology potential of lactobacilli through comparative genomics of 213 strains and associated genera.</title>
        <authorList>
            <person name="Sun Z."/>
            <person name="Harris H.M."/>
            <person name="McCann A."/>
            <person name="Guo C."/>
            <person name="Argimon S."/>
            <person name="Zhang W."/>
            <person name="Yang X."/>
            <person name="Jeffery I.B."/>
            <person name="Cooney J.C."/>
            <person name="Kagawa T.F."/>
            <person name="Liu W."/>
            <person name="Song Y."/>
            <person name="Salvetti E."/>
            <person name="Wrobel A."/>
            <person name="Rasinkangas P."/>
            <person name="Parkhill J."/>
            <person name="Rea M.C."/>
            <person name="O'Sullivan O."/>
            <person name="Ritari J."/>
            <person name="Douillard F.P."/>
            <person name="Paul Ross R."/>
            <person name="Yang R."/>
            <person name="Briner A.E."/>
            <person name="Felis G.E."/>
            <person name="de Vos W.M."/>
            <person name="Barrangou R."/>
            <person name="Klaenhammer T.R."/>
            <person name="Caufield P.W."/>
            <person name="Cui Y."/>
            <person name="Zhang H."/>
            <person name="O'Toole P.W."/>
        </authorList>
    </citation>
    <scope>NUCLEOTIDE SEQUENCE [LARGE SCALE GENOMIC DNA]</scope>
    <source>
        <strain evidence="3 4">DSM 15354</strain>
    </source>
</reference>
<evidence type="ECO:0000256" key="1">
    <source>
        <dbReference type="SAM" id="Phobius"/>
    </source>
</evidence>
<accession>A0A0R1RY05</accession>
<dbReference type="eggNOG" id="COG3402">
    <property type="taxonomic scope" value="Bacteria"/>
</dbReference>
<evidence type="ECO:0000313" key="4">
    <source>
        <dbReference type="Proteomes" id="UP000051931"/>
    </source>
</evidence>
<keyword evidence="1" id="KW-0472">Membrane</keyword>
<dbReference type="InterPro" id="IPR005182">
    <property type="entry name" value="YdbS-like_PH"/>
</dbReference>
<gene>
    <name evidence="3" type="ORF">FC23_GL000436</name>
</gene>
<keyword evidence="1" id="KW-0812">Transmembrane</keyword>
<keyword evidence="4" id="KW-1185">Reference proteome</keyword>
<dbReference type="PATRIC" id="fig|1122152.4.peg.443"/>
<evidence type="ECO:0000313" key="3">
    <source>
        <dbReference type="EMBL" id="KRL61887.1"/>
    </source>
</evidence>